<reference evidence="2 3" key="1">
    <citation type="submission" date="2020-04" db="EMBL/GenBank/DDBJ databases">
        <title>Draft genome of Pyxidicoccus fallax type strain.</title>
        <authorList>
            <person name="Whitworth D.E."/>
        </authorList>
    </citation>
    <scope>NUCLEOTIDE SEQUENCE [LARGE SCALE GENOMIC DNA]</scope>
    <source>
        <strain evidence="2 3">DSM 14698</strain>
    </source>
</reference>
<sequence>MSTVGINPPKTPVTEGSNGVAAATLPNICKMPGPPAPFVPTPLPNIGNSGSSPKGYSKSVTIEGKAVAIQGASFGSSGDIASKGTGGGITSMNVEGPTKFVGPGSMDVHIEGKNVQLLGDQMINNCGPSGSPANSATMMGLVQMTSIPDVGGNPETCPNCKRAVGKNKSDAKPYDEFFSEAERADLDKIGQSNPDLVAMLPPKSGRFKVIPKLDNKKLREKYEQKKKKAGMKGEYHHPHPIKVGGCPLHQELVLKPDKEPEKSRVDAVDDQIKDVVNRAIARNE</sequence>
<evidence type="ECO:0000313" key="2">
    <source>
        <dbReference type="EMBL" id="NMO16613.1"/>
    </source>
</evidence>
<accession>A0A848LGG8</accession>
<dbReference type="RefSeq" id="WP_169345902.1">
    <property type="nucleotide sequence ID" value="NZ_JABBJJ010000073.1"/>
</dbReference>
<dbReference type="Proteomes" id="UP000518300">
    <property type="component" value="Unassembled WGS sequence"/>
</dbReference>
<gene>
    <name evidence="2" type="ORF">HG543_17360</name>
</gene>
<proteinExistence type="predicted"/>
<dbReference type="EMBL" id="JABBJJ010000073">
    <property type="protein sequence ID" value="NMO16613.1"/>
    <property type="molecule type" value="Genomic_DNA"/>
</dbReference>
<organism evidence="2 3">
    <name type="scientific">Pyxidicoccus fallax</name>
    <dbReference type="NCBI Taxonomy" id="394095"/>
    <lineage>
        <taxon>Bacteria</taxon>
        <taxon>Pseudomonadati</taxon>
        <taxon>Myxococcota</taxon>
        <taxon>Myxococcia</taxon>
        <taxon>Myxococcales</taxon>
        <taxon>Cystobacterineae</taxon>
        <taxon>Myxococcaceae</taxon>
        <taxon>Pyxidicoccus</taxon>
    </lineage>
</organism>
<dbReference type="Pfam" id="PF13665">
    <property type="entry name" value="Tox-PAAR-like"/>
    <property type="match status" value="1"/>
</dbReference>
<feature type="region of interest" description="Disordered" evidence="1">
    <location>
        <begin position="224"/>
        <end position="246"/>
    </location>
</feature>
<evidence type="ECO:0000256" key="1">
    <source>
        <dbReference type="SAM" id="MobiDB-lite"/>
    </source>
</evidence>
<keyword evidence="3" id="KW-1185">Reference proteome</keyword>
<name>A0A848LGG8_9BACT</name>
<dbReference type="AlphaFoldDB" id="A0A848LGG8"/>
<comment type="caution">
    <text evidence="2">The sequence shown here is derived from an EMBL/GenBank/DDBJ whole genome shotgun (WGS) entry which is preliminary data.</text>
</comment>
<evidence type="ECO:0000313" key="3">
    <source>
        <dbReference type="Proteomes" id="UP000518300"/>
    </source>
</evidence>
<protein>
    <submittedName>
        <fullName evidence="2">DUF4150 domain-containing protein</fullName>
    </submittedName>
</protein>